<comment type="caution">
    <text evidence="1">The sequence shown here is derived from an EMBL/GenBank/DDBJ whole genome shotgun (WGS) entry which is preliminary data.</text>
</comment>
<dbReference type="Proteomes" id="UP000254266">
    <property type="component" value="Unassembled WGS sequence"/>
</dbReference>
<organism evidence="1 2">
    <name type="scientific">endosymbiont of Galathealinum brachiosum</name>
    <dbReference type="NCBI Taxonomy" id="2200906"/>
    <lineage>
        <taxon>Bacteria</taxon>
        <taxon>Pseudomonadati</taxon>
        <taxon>Pseudomonadota</taxon>
        <taxon>Gammaproteobacteria</taxon>
        <taxon>sulfur-oxidizing symbionts</taxon>
    </lineage>
</organism>
<evidence type="ECO:0000313" key="2">
    <source>
        <dbReference type="Proteomes" id="UP000254266"/>
    </source>
</evidence>
<gene>
    <name evidence="1" type="ORF">DIZ80_00140</name>
</gene>
<name>A0A370DLY4_9GAMM</name>
<protein>
    <submittedName>
        <fullName evidence="1">Uncharacterized protein</fullName>
    </submittedName>
</protein>
<keyword evidence="2" id="KW-1185">Reference proteome</keyword>
<evidence type="ECO:0000313" key="1">
    <source>
        <dbReference type="EMBL" id="RDH85921.1"/>
    </source>
</evidence>
<sequence length="114" mass="13325">MIEVDNNSPLTGWSEGVIDLKPGQPHINVTYAENIVIAYIINHPELDEVIVQFNPDNQQDDIIRELIKGQKRLLDCLFNREMLINRWEYAIYHCNTTSNAYSKIDNDVIWCDYL</sequence>
<reference evidence="1 2" key="1">
    <citation type="journal article" date="2018" name="ISME J.">
        <title>Endosymbiont genomes yield clues of tubeworm success.</title>
        <authorList>
            <person name="Li Y."/>
            <person name="Liles M.R."/>
            <person name="Halanych K.M."/>
        </authorList>
    </citation>
    <scope>NUCLEOTIDE SEQUENCE [LARGE SCALE GENOMIC DNA]</scope>
    <source>
        <strain evidence="1">A1464</strain>
    </source>
</reference>
<accession>A0A370DLY4</accession>
<dbReference type="EMBL" id="QFXC01000002">
    <property type="protein sequence ID" value="RDH85921.1"/>
    <property type="molecule type" value="Genomic_DNA"/>
</dbReference>
<proteinExistence type="predicted"/>
<dbReference type="AlphaFoldDB" id="A0A370DLY4"/>